<evidence type="ECO:0000259" key="13">
    <source>
        <dbReference type="PROSITE" id="PS50880"/>
    </source>
</evidence>
<keyword evidence="10 11" id="KW-0694">RNA-binding</keyword>
<proteinExistence type="inferred from homology"/>
<keyword evidence="8 11" id="KW-0378">Hydrolase</keyword>
<dbReference type="EMBL" id="PZJH01000011">
    <property type="protein sequence ID" value="RAK43662.1"/>
    <property type="molecule type" value="Genomic_DNA"/>
</dbReference>
<evidence type="ECO:0000313" key="14">
    <source>
        <dbReference type="EMBL" id="RAK43662.1"/>
    </source>
</evidence>
<accession>A0A327ZMM1</accession>
<dbReference type="GO" id="GO:0043822">
    <property type="term" value="F:ribonuclease M5 activity"/>
    <property type="evidence" value="ECO:0007669"/>
    <property type="project" value="UniProtKB-UniRule"/>
</dbReference>
<dbReference type="SMART" id="SM00493">
    <property type="entry name" value="TOPRIM"/>
    <property type="match status" value="1"/>
</dbReference>
<dbReference type="HAMAP" id="MF_01469">
    <property type="entry name" value="RNase_M5"/>
    <property type="match status" value="1"/>
</dbReference>
<dbReference type="GO" id="GO:0005737">
    <property type="term" value="C:cytoplasm"/>
    <property type="evidence" value="ECO:0007669"/>
    <property type="project" value="UniProtKB-SubCell"/>
</dbReference>
<comment type="caution">
    <text evidence="14">The sequence shown here is derived from an EMBL/GenBank/DDBJ whole genome shotgun (WGS) entry which is preliminary data.</text>
</comment>
<evidence type="ECO:0000256" key="10">
    <source>
        <dbReference type="ARBA" id="ARBA00022884"/>
    </source>
</evidence>
<evidence type="ECO:0000256" key="9">
    <source>
        <dbReference type="ARBA" id="ARBA00022842"/>
    </source>
</evidence>
<dbReference type="InterPro" id="IPR034141">
    <property type="entry name" value="TOPRIM_RNase_M5-like"/>
</dbReference>
<keyword evidence="6 11" id="KW-0699">rRNA-binding</keyword>
<dbReference type="GO" id="GO:0019843">
    <property type="term" value="F:rRNA binding"/>
    <property type="evidence" value="ECO:0007669"/>
    <property type="project" value="UniProtKB-KW"/>
</dbReference>
<dbReference type="GO" id="GO:0006364">
    <property type="term" value="P:rRNA processing"/>
    <property type="evidence" value="ECO:0007669"/>
    <property type="project" value="UniProtKB-UniRule"/>
</dbReference>
<dbReference type="FunFam" id="3.40.1360.10:FF:000006">
    <property type="entry name" value="Ribonuclease M5"/>
    <property type="match status" value="1"/>
</dbReference>
<dbReference type="EC" id="3.1.26.8" evidence="11 12"/>
<name>A0A327ZMM1_9STAP</name>
<evidence type="ECO:0000256" key="11">
    <source>
        <dbReference type="HAMAP-Rule" id="MF_01469"/>
    </source>
</evidence>
<evidence type="ECO:0000256" key="4">
    <source>
        <dbReference type="ARBA" id="ARBA00022722"/>
    </source>
</evidence>
<evidence type="ECO:0000256" key="2">
    <source>
        <dbReference type="ARBA" id="ARBA00022517"/>
    </source>
</evidence>
<comment type="function">
    <text evidence="11">Required for correct processing of both the 5' and 3' ends of 5S rRNA precursor. Cleaves both sides of a double-stranded region yielding mature 5S rRNA in one step.</text>
</comment>
<dbReference type="Proteomes" id="UP000249808">
    <property type="component" value="Unassembled WGS sequence"/>
</dbReference>
<gene>
    <name evidence="11 14" type="primary">rnmV</name>
    <name evidence="14" type="ORF">BHU61_12730</name>
</gene>
<dbReference type="Gene3D" id="3.40.1360.10">
    <property type="match status" value="1"/>
</dbReference>
<dbReference type="InterPro" id="IPR004466">
    <property type="entry name" value="RNase_M5"/>
</dbReference>
<dbReference type="NCBIfam" id="TIGR00334">
    <property type="entry name" value="5S_RNA_mat_M5"/>
    <property type="match status" value="1"/>
</dbReference>
<dbReference type="Pfam" id="PF13331">
    <property type="entry name" value="DUF4093"/>
    <property type="match status" value="1"/>
</dbReference>
<keyword evidence="1 11" id="KW-0963">Cytoplasm</keyword>
<evidence type="ECO:0000256" key="6">
    <source>
        <dbReference type="ARBA" id="ARBA00022730"/>
    </source>
</evidence>
<dbReference type="PANTHER" id="PTHR39156:SF1">
    <property type="entry name" value="RIBONUCLEASE M5"/>
    <property type="match status" value="1"/>
</dbReference>
<keyword evidence="2 11" id="KW-0690">Ribosome biogenesis</keyword>
<dbReference type="InterPro" id="IPR006171">
    <property type="entry name" value="TOPRIM_dom"/>
</dbReference>
<evidence type="ECO:0000256" key="7">
    <source>
        <dbReference type="ARBA" id="ARBA00022759"/>
    </source>
</evidence>
<comment type="subcellular location">
    <subcellularLocation>
        <location evidence="11">Cytoplasm</location>
    </subcellularLocation>
</comment>
<keyword evidence="5" id="KW-0479">Metal-binding</keyword>
<evidence type="ECO:0000313" key="15">
    <source>
        <dbReference type="Proteomes" id="UP000249808"/>
    </source>
</evidence>
<comment type="catalytic activity">
    <reaction evidence="11">
        <text>Endonucleolytic cleavage of RNA, removing 21 and 42 nucleotides, respectively, from the 5'- and 3'-termini of a 5S-rRNA precursor.</text>
        <dbReference type="EC" id="3.1.26.8"/>
    </reaction>
</comment>
<protein>
    <recommendedName>
        <fullName evidence="11 12">Ribonuclease M5</fullName>
        <ecNumber evidence="11 12">3.1.26.8</ecNumber>
    </recommendedName>
    <alternativeName>
        <fullName evidence="11">RNase M5</fullName>
    </alternativeName>
    <alternativeName>
        <fullName evidence="11">Ribosomal RNA terminal maturase M5</fullName>
    </alternativeName>
</protein>
<keyword evidence="4 11" id="KW-0540">Nuclease</keyword>
<evidence type="ECO:0000256" key="3">
    <source>
        <dbReference type="ARBA" id="ARBA00022552"/>
    </source>
</evidence>
<dbReference type="Pfam" id="PF01751">
    <property type="entry name" value="Toprim"/>
    <property type="match status" value="1"/>
</dbReference>
<dbReference type="SUPFAM" id="SSF110455">
    <property type="entry name" value="Toprim domain"/>
    <property type="match status" value="1"/>
</dbReference>
<feature type="domain" description="Toprim" evidence="13">
    <location>
        <begin position="4"/>
        <end position="83"/>
    </location>
</feature>
<dbReference type="PANTHER" id="PTHR39156">
    <property type="entry name" value="RIBONUCLEASE M5"/>
    <property type="match status" value="1"/>
</dbReference>
<evidence type="ECO:0000256" key="5">
    <source>
        <dbReference type="ARBA" id="ARBA00022723"/>
    </source>
</evidence>
<comment type="similarity">
    <text evidence="11">Belongs to the ribonuclease M5 family.</text>
</comment>
<dbReference type="GO" id="GO:0046872">
    <property type="term" value="F:metal ion binding"/>
    <property type="evidence" value="ECO:0007669"/>
    <property type="project" value="UniProtKB-KW"/>
</dbReference>
<dbReference type="AlphaFoldDB" id="A0A327ZMM1"/>
<keyword evidence="3 11" id="KW-0698">rRNA processing</keyword>
<keyword evidence="9" id="KW-0460">Magnesium</keyword>
<dbReference type="InterPro" id="IPR025156">
    <property type="entry name" value="RNase_M5_C"/>
</dbReference>
<dbReference type="CDD" id="cd01027">
    <property type="entry name" value="TOPRIM_RNase_M5_like"/>
    <property type="match status" value="1"/>
</dbReference>
<sequence length="187" mass="20513">MKINEMIVVEGKDDTTRVKMAVECDTIETNGSALNDETIEAIQHAAEVRGVIVLTDPDYPGNKIRKSIEQRVPTVKHAFIDADIACNKRGKVGIEHAPVEAIRDALLSVSSPFEHDSETVSKALLIDLGLIIGPQAASKRKDLCKSLRIGYCNGKQLFHRLNAFGITEADVLDAMNLDNKENFNGNE</sequence>
<keyword evidence="7 11" id="KW-0255">Endonuclease</keyword>
<organism evidence="14 15">
    <name type="scientific">Macrococcus epidermidis</name>
    <dbReference type="NCBI Taxonomy" id="1902580"/>
    <lineage>
        <taxon>Bacteria</taxon>
        <taxon>Bacillati</taxon>
        <taxon>Bacillota</taxon>
        <taxon>Bacilli</taxon>
        <taxon>Bacillales</taxon>
        <taxon>Staphylococcaceae</taxon>
        <taxon>Macrococcus</taxon>
    </lineage>
</organism>
<dbReference type="RefSeq" id="WP_111717424.1">
    <property type="nucleotide sequence ID" value="NZ_CP073819.1"/>
</dbReference>
<keyword evidence="15" id="KW-1185">Reference proteome</keyword>
<dbReference type="PROSITE" id="PS50880">
    <property type="entry name" value="TOPRIM"/>
    <property type="match status" value="1"/>
</dbReference>
<reference evidence="14 15" key="1">
    <citation type="journal article" date="2018" name="Front. Microbiol.">
        <title>Description and Comparative Genomics of Macrococcus caseolyticus subsp. hominis subsp. nov., Macrococcus goetzii sp. nov., Macrococcus epidermidis sp. nov., and Macrococcus bohemicus sp. nov., Novel Macrococci From Human Clinical Material With Virulence Potential and Suspected Uptake of Foreign DNA by Natural Transformation.</title>
        <authorList>
            <person name="Maslanova I."/>
            <person name="Wertheimer Z."/>
            <person name="Sedlacek I."/>
            <person name="Svec P."/>
            <person name="Indrakova A."/>
            <person name="Kovarovic V."/>
            <person name="Schumann P."/>
            <person name="Sproer C."/>
            <person name="Kralova S."/>
            <person name="Sedo O."/>
            <person name="Kristofova L."/>
            <person name="Vrbovska V."/>
            <person name="Fuzik T."/>
            <person name="Petras P."/>
            <person name="Zdrahal Z."/>
            <person name="Ruzickova V."/>
            <person name="Doskar J."/>
            <person name="Pantucek R."/>
        </authorList>
    </citation>
    <scope>NUCLEOTIDE SEQUENCE [LARGE SCALE GENOMIC DNA]</scope>
    <source>
        <strain evidence="14 15">01/688</strain>
    </source>
</reference>
<evidence type="ECO:0000256" key="1">
    <source>
        <dbReference type="ARBA" id="ARBA00022490"/>
    </source>
</evidence>
<evidence type="ECO:0000256" key="12">
    <source>
        <dbReference type="NCBIfam" id="TIGR00334"/>
    </source>
</evidence>
<evidence type="ECO:0000256" key="8">
    <source>
        <dbReference type="ARBA" id="ARBA00022801"/>
    </source>
</evidence>